<evidence type="ECO:0000256" key="1">
    <source>
        <dbReference type="ARBA" id="ARBA00005118"/>
    </source>
</evidence>
<feature type="domain" description="Aspartate/glutamate/uridylate kinase" evidence="10">
    <location>
        <begin position="3"/>
        <end position="286"/>
    </location>
</feature>
<keyword evidence="4" id="KW-0056">Arginine metabolism</keyword>
<comment type="catalytic activity">
    <reaction evidence="7">
        <text>hydrogencarbonate + NH4(+) + ATP = carbamoyl phosphate + ADP + H2O + H(+)</text>
        <dbReference type="Rhea" id="RHEA:10152"/>
        <dbReference type="ChEBI" id="CHEBI:15377"/>
        <dbReference type="ChEBI" id="CHEBI:15378"/>
        <dbReference type="ChEBI" id="CHEBI:17544"/>
        <dbReference type="ChEBI" id="CHEBI:28938"/>
        <dbReference type="ChEBI" id="CHEBI:30616"/>
        <dbReference type="ChEBI" id="CHEBI:58228"/>
        <dbReference type="ChEBI" id="CHEBI:456216"/>
        <dbReference type="EC" id="2.7.2.2"/>
    </reaction>
</comment>
<name>A0ABU3EU26_9ENTE</name>
<dbReference type="Pfam" id="PF00696">
    <property type="entry name" value="AA_kinase"/>
    <property type="match status" value="1"/>
</dbReference>
<dbReference type="NCBIfam" id="NF009007">
    <property type="entry name" value="PRK12352.1"/>
    <property type="match status" value="1"/>
</dbReference>
<keyword evidence="12" id="KW-1185">Reference proteome</keyword>
<evidence type="ECO:0000256" key="8">
    <source>
        <dbReference type="NCBIfam" id="TIGR00746"/>
    </source>
</evidence>
<accession>A0ABU3EU26</accession>
<evidence type="ECO:0000256" key="7">
    <source>
        <dbReference type="ARBA" id="ARBA00048467"/>
    </source>
</evidence>
<keyword evidence="6 9" id="KW-0418">Kinase</keyword>
<evidence type="ECO:0000256" key="3">
    <source>
        <dbReference type="ARBA" id="ARBA00013070"/>
    </source>
</evidence>
<dbReference type="InterPro" id="IPR036393">
    <property type="entry name" value="AceGlu_kinase-like_sf"/>
</dbReference>
<proteinExistence type="inferred from homology"/>
<comment type="similarity">
    <text evidence="2 9">Belongs to the carbamate kinase family.</text>
</comment>
<gene>
    <name evidence="11" type="primary">arcC</name>
    <name evidence="11" type="ORF">P7D85_01205</name>
</gene>
<dbReference type="NCBIfam" id="TIGR00746">
    <property type="entry name" value="arcC"/>
    <property type="match status" value="1"/>
</dbReference>
<evidence type="ECO:0000256" key="9">
    <source>
        <dbReference type="PIRNR" id="PIRNR000723"/>
    </source>
</evidence>
<comment type="pathway">
    <text evidence="1">Metabolic intermediate metabolism; carbamoyl phosphate degradation; CO(2) and NH(3) from carbamoyl phosphate: step 1/1.</text>
</comment>
<dbReference type="InterPro" id="IPR001048">
    <property type="entry name" value="Asp/Glu/Uridylate_kinase"/>
</dbReference>
<reference evidence="11 12" key="1">
    <citation type="submission" date="2023-03" db="EMBL/GenBank/DDBJ databases">
        <authorList>
            <person name="Shen W."/>
            <person name="Cai J."/>
        </authorList>
    </citation>
    <scope>NUCLEOTIDE SEQUENCE [LARGE SCALE GENOMIC DNA]</scope>
    <source>
        <strain evidence="11 12">D6-4</strain>
    </source>
</reference>
<evidence type="ECO:0000313" key="11">
    <source>
        <dbReference type="EMBL" id="MDT2598369.1"/>
    </source>
</evidence>
<dbReference type="Gene3D" id="3.40.1160.10">
    <property type="entry name" value="Acetylglutamate kinase-like"/>
    <property type="match status" value="1"/>
</dbReference>
<evidence type="ECO:0000256" key="2">
    <source>
        <dbReference type="ARBA" id="ARBA00011066"/>
    </source>
</evidence>
<comment type="caution">
    <text evidence="11">The sequence shown here is derived from an EMBL/GenBank/DDBJ whole genome shotgun (WGS) entry which is preliminary data.</text>
</comment>
<dbReference type="PANTHER" id="PTHR30409">
    <property type="entry name" value="CARBAMATE KINASE"/>
    <property type="match status" value="1"/>
</dbReference>
<dbReference type="PANTHER" id="PTHR30409:SF1">
    <property type="entry name" value="CARBAMATE KINASE-RELATED"/>
    <property type="match status" value="1"/>
</dbReference>
<evidence type="ECO:0000256" key="5">
    <source>
        <dbReference type="ARBA" id="ARBA00022679"/>
    </source>
</evidence>
<evidence type="ECO:0000256" key="4">
    <source>
        <dbReference type="ARBA" id="ARBA00022503"/>
    </source>
</evidence>
<sequence>MAKIVVALGGNALGNSADEQLSRAQLAAKSIVDLIIQGHKVVIAHGNGPQVGQIRLAFENSGEEVMPLAECIAMSQGYIGYHLQQAIDEELVSRGIENVPVISMLTQVVVDADDPAFQQPTKPIGGYYKEEAAKKLMRETGAPYQEDAGRGWHRVVPSPKPIDIYEKISLQTLVDAGQVVIACGGGGIPVVYRGARYQGVDAVIDKDFAAAKMATLIEADVFVILTAVDYVYVDFGKENQRALKEVSLTDMQQYIAEKQFPAGSMLPKVEAACEFVRSGKEKTAIIANLEQVAQAITAETGTIIRS</sequence>
<dbReference type="GO" id="GO:0008804">
    <property type="term" value="F:carbamate kinase activity"/>
    <property type="evidence" value="ECO:0007669"/>
    <property type="project" value="UniProtKB-EC"/>
</dbReference>
<dbReference type="CDD" id="cd04235">
    <property type="entry name" value="AAK_CK"/>
    <property type="match status" value="1"/>
</dbReference>
<dbReference type="PIRSF" id="PIRSF000723">
    <property type="entry name" value="Carbamate_kin"/>
    <property type="match status" value="1"/>
</dbReference>
<dbReference type="Proteomes" id="UP001252875">
    <property type="component" value="Unassembled WGS sequence"/>
</dbReference>
<evidence type="ECO:0000256" key="6">
    <source>
        <dbReference type="ARBA" id="ARBA00022777"/>
    </source>
</evidence>
<evidence type="ECO:0000259" key="10">
    <source>
        <dbReference type="Pfam" id="PF00696"/>
    </source>
</evidence>
<dbReference type="SUPFAM" id="SSF53633">
    <property type="entry name" value="Carbamate kinase-like"/>
    <property type="match status" value="1"/>
</dbReference>
<dbReference type="PRINTS" id="PR01469">
    <property type="entry name" value="CARBMTKINASE"/>
</dbReference>
<dbReference type="RefSeq" id="WP_311821303.1">
    <property type="nucleotide sequence ID" value="NZ_JARPYF010000001.1"/>
</dbReference>
<dbReference type="InterPro" id="IPR003964">
    <property type="entry name" value="Carb_kinase"/>
</dbReference>
<keyword evidence="5 9" id="KW-0808">Transferase</keyword>
<protein>
    <recommendedName>
        <fullName evidence="3 8">Carbamate kinase</fullName>
    </recommendedName>
</protein>
<dbReference type="EMBL" id="JARPYI010000001">
    <property type="protein sequence ID" value="MDT2598369.1"/>
    <property type="molecule type" value="Genomic_DNA"/>
</dbReference>
<evidence type="ECO:0000313" key="12">
    <source>
        <dbReference type="Proteomes" id="UP001252875"/>
    </source>
</evidence>
<organism evidence="11 12">
    <name type="scientific">Enterococcus hulanensis</name>
    <dbReference type="NCBI Taxonomy" id="2559929"/>
    <lineage>
        <taxon>Bacteria</taxon>
        <taxon>Bacillati</taxon>
        <taxon>Bacillota</taxon>
        <taxon>Bacilli</taxon>
        <taxon>Lactobacillales</taxon>
        <taxon>Enterococcaceae</taxon>
        <taxon>Enterococcus</taxon>
    </lineage>
</organism>